<sequence>MPESSHKHLLFIDGHWCSGQKDAWLAVDNPATSQTVNEVAVAEIEDLDIALNACARGFSVWRKTPAIKRADVLLEAARLIRERLESLAQTLSLEQGKPLPEARMEINSCAELLQWYAEEGRRACGRLVPARDSKVINMVRRDPVGPVAAFSPWNFPASQAVRKLAPALAAGCSIILKGPEEAPGALIGVVQALVDAGLPDGVLALVFGRPAEISAHLIASPIIRKVSFTGSVPVGKLIATQAAQNVKPCTLELGGHAPVLVFEDVDILDCAQKLAQAKFRNAGQVCVSPTRFYIQQSVFAEFTQAFVEAVQRITIGAAQEPTTQMGPLINQRRCAQIADLVADAKVKGATVLTGGGPLRDSGYFFAPTVLTNVPENARAWMEEPFGPLALLAPFNSVDEAIELANNTTFGLAAYAFSHNLAVCHRLSDELITGMLAINHFALAFAETPFGGVGESGYGREGGSEGLDVYLVNRLITQAVA</sequence>
<dbReference type="InterPro" id="IPR015590">
    <property type="entry name" value="Aldehyde_DH_dom"/>
</dbReference>
<reference evidence="4 5" key="1">
    <citation type="submission" date="2017-04" db="EMBL/GenBank/DDBJ databases">
        <title>Presence of VIM-2 positive Pseudomonas species in chickens and their surrounding environment.</title>
        <authorList>
            <person name="Zhang R."/>
        </authorList>
    </citation>
    <scope>NUCLEOTIDE SEQUENCE [LARGE SCALE GENOMIC DNA]</scope>
    <source>
        <strain evidence="4 5">DZ-C18</strain>
    </source>
</reference>
<dbReference type="RefSeq" id="WP_033982769.1">
    <property type="nucleotide sequence ID" value="NZ_JAUEER010000021.1"/>
</dbReference>
<gene>
    <name evidence="4" type="ORF">B7H17_00365</name>
</gene>
<feature type="domain" description="Aldehyde dehydrogenase" evidence="3">
    <location>
        <begin position="16"/>
        <end position="470"/>
    </location>
</feature>
<dbReference type="InterPro" id="IPR016162">
    <property type="entry name" value="Ald_DH_N"/>
</dbReference>
<dbReference type="InterPro" id="IPR016161">
    <property type="entry name" value="Ald_DH/histidinol_DH"/>
</dbReference>
<dbReference type="FunFam" id="3.40.309.10:FF:000009">
    <property type="entry name" value="Aldehyde dehydrogenase A"/>
    <property type="match status" value="1"/>
</dbReference>
<dbReference type="Proteomes" id="UP000193675">
    <property type="component" value="Unassembled WGS sequence"/>
</dbReference>
<organism evidence="4 5">
    <name type="scientific">Pseudomonas putida</name>
    <name type="common">Arthrobacter siderocapsulatus</name>
    <dbReference type="NCBI Taxonomy" id="303"/>
    <lineage>
        <taxon>Bacteria</taxon>
        <taxon>Pseudomonadati</taxon>
        <taxon>Pseudomonadota</taxon>
        <taxon>Gammaproteobacteria</taxon>
        <taxon>Pseudomonadales</taxon>
        <taxon>Pseudomonadaceae</taxon>
        <taxon>Pseudomonas</taxon>
    </lineage>
</organism>
<evidence type="ECO:0000259" key="3">
    <source>
        <dbReference type="Pfam" id="PF00171"/>
    </source>
</evidence>
<comment type="similarity">
    <text evidence="1">Belongs to the aldehyde dehydrogenase family.</text>
</comment>
<comment type="caution">
    <text evidence="4">The sequence shown here is derived from an EMBL/GenBank/DDBJ whole genome shotgun (WGS) entry which is preliminary data.</text>
</comment>
<dbReference type="Pfam" id="PF00171">
    <property type="entry name" value="Aldedh"/>
    <property type="match status" value="1"/>
</dbReference>
<evidence type="ECO:0000256" key="2">
    <source>
        <dbReference type="ARBA" id="ARBA00023002"/>
    </source>
</evidence>
<evidence type="ECO:0000313" key="4">
    <source>
        <dbReference type="EMBL" id="ORL67552.1"/>
    </source>
</evidence>
<keyword evidence="2" id="KW-0560">Oxidoreductase</keyword>
<dbReference type="FunFam" id="3.40.605.10:FF:000007">
    <property type="entry name" value="NAD/NADP-dependent betaine aldehyde dehydrogenase"/>
    <property type="match status" value="1"/>
</dbReference>
<proteinExistence type="inferred from homology"/>
<protein>
    <submittedName>
        <fullName evidence="4">NAD-dependent succinate-semialdehyde dehydrogenase</fullName>
    </submittedName>
</protein>
<dbReference type="InterPro" id="IPR016163">
    <property type="entry name" value="Ald_DH_C"/>
</dbReference>
<dbReference type="AlphaFoldDB" id="A0A1X1A6P3"/>
<dbReference type="EMBL" id="NBWC01000002">
    <property type="protein sequence ID" value="ORL67552.1"/>
    <property type="molecule type" value="Genomic_DNA"/>
</dbReference>
<dbReference type="PANTHER" id="PTHR43353">
    <property type="entry name" value="SUCCINATE-SEMIALDEHYDE DEHYDROGENASE, MITOCHONDRIAL"/>
    <property type="match status" value="1"/>
</dbReference>
<dbReference type="Gene3D" id="3.40.309.10">
    <property type="entry name" value="Aldehyde Dehydrogenase, Chain A, domain 2"/>
    <property type="match status" value="1"/>
</dbReference>
<name>A0A1X1A6P3_PSEPU</name>
<evidence type="ECO:0000256" key="1">
    <source>
        <dbReference type="ARBA" id="ARBA00009986"/>
    </source>
</evidence>
<accession>A0A1X1A6P3</accession>
<dbReference type="GO" id="GO:0004777">
    <property type="term" value="F:succinate-semialdehyde dehydrogenase (NAD+) activity"/>
    <property type="evidence" value="ECO:0007669"/>
    <property type="project" value="TreeGrafter"/>
</dbReference>
<dbReference type="CDD" id="cd07103">
    <property type="entry name" value="ALDH_F5_SSADH_GabD"/>
    <property type="match status" value="1"/>
</dbReference>
<dbReference type="GeneID" id="49866263"/>
<dbReference type="InterPro" id="IPR050740">
    <property type="entry name" value="Aldehyde_DH_Superfamily"/>
</dbReference>
<dbReference type="OrthoDB" id="9812625at2"/>
<evidence type="ECO:0000313" key="5">
    <source>
        <dbReference type="Proteomes" id="UP000193675"/>
    </source>
</evidence>
<dbReference type="PANTHER" id="PTHR43353:SF5">
    <property type="entry name" value="SUCCINATE-SEMIALDEHYDE DEHYDROGENASE, MITOCHONDRIAL"/>
    <property type="match status" value="1"/>
</dbReference>
<dbReference type="SUPFAM" id="SSF53720">
    <property type="entry name" value="ALDH-like"/>
    <property type="match status" value="1"/>
</dbReference>
<dbReference type="GO" id="GO:0009450">
    <property type="term" value="P:gamma-aminobutyric acid catabolic process"/>
    <property type="evidence" value="ECO:0007669"/>
    <property type="project" value="TreeGrafter"/>
</dbReference>
<dbReference type="Gene3D" id="3.40.605.10">
    <property type="entry name" value="Aldehyde Dehydrogenase, Chain A, domain 1"/>
    <property type="match status" value="1"/>
</dbReference>